<evidence type="ECO:0000256" key="4">
    <source>
        <dbReference type="ARBA" id="ARBA00022519"/>
    </source>
</evidence>
<organism evidence="11">
    <name type="scientific">marine sediment metagenome</name>
    <dbReference type="NCBI Taxonomy" id="412755"/>
    <lineage>
        <taxon>unclassified sequences</taxon>
        <taxon>metagenomes</taxon>
        <taxon>ecological metagenomes</taxon>
    </lineage>
</organism>
<comment type="caution">
    <text evidence="11">The sequence shown here is derived from an EMBL/GenBank/DDBJ whole genome shotgun (WGS) entry which is preliminary data.</text>
</comment>
<dbReference type="GO" id="GO:0016887">
    <property type="term" value="F:ATP hydrolysis activity"/>
    <property type="evidence" value="ECO:0007669"/>
    <property type="project" value="InterPro"/>
</dbReference>
<keyword evidence="5" id="KW-0547">Nucleotide-binding</keyword>
<dbReference type="GO" id="GO:0016020">
    <property type="term" value="C:membrane"/>
    <property type="evidence" value="ECO:0007669"/>
    <property type="project" value="UniProtKB-SubCell"/>
</dbReference>
<name>A0A0F9H2E2_9ZZZZ</name>
<dbReference type="EMBL" id="LAZR01026195">
    <property type="protein sequence ID" value="KKL69482.1"/>
    <property type="molecule type" value="Genomic_DNA"/>
</dbReference>
<dbReference type="PANTHER" id="PTHR43297">
    <property type="entry name" value="OLIGOPEPTIDE TRANSPORT ATP-BINDING PROTEIN APPD"/>
    <property type="match status" value="1"/>
</dbReference>
<keyword evidence="2" id="KW-0813">Transport</keyword>
<dbReference type="InterPro" id="IPR003439">
    <property type="entry name" value="ABC_transporter-like_ATP-bd"/>
</dbReference>
<evidence type="ECO:0000256" key="1">
    <source>
        <dbReference type="ARBA" id="ARBA00004370"/>
    </source>
</evidence>
<feature type="domain" description="ABC transporter" evidence="9">
    <location>
        <begin position="1"/>
        <end position="96"/>
    </location>
</feature>
<evidence type="ECO:0000259" key="9">
    <source>
        <dbReference type="Pfam" id="PF00005"/>
    </source>
</evidence>
<dbReference type="AlphaFoldDB" id="A0A0F9H2E2"/>
<keyword evidence="7" id="KW-1278">Translocase</keyword>
<dbReference type="GO" id="GO:0015833">
    <property type="term" value="P:peptide transport"/>
    <property type="evidence" value="ECO:0007669"/>
    <property type="project" value="InterPro"/>
</dbReference>
<keyword evidence="6" id="KW-0067">ATP-binding</keyword>
<feature type="non-terminal residue" evidence="11">
    <location>
        <position position="1"/>
    </location>
</feature>
<reference evidence="11" key="1">
    <citation type="journal article" date="2015" name="Nature">
        <title>Complex archaea that bridge the gap between prokaryotes and eukaryotes.</title>
        <authorList>
            <person name="Spang A."/>
            <person name="Saw J.H."/>
            <person name="Jorgensen S.L."/>
            <person name="Zaremba-Niedzwiedzka K."/>
            <person name="Martijn J."/>
            <person name="Lind A.E."/>
            <person name="van Eijk R."/>
            <person name="Schleper C."/>
            <person name="Guy L."/>
            <person name="Ettema T.J."/>
        </authorList>
    </citation>
    <scope>NUCLEOTIDE SEQUENCE</scope>
</reference>
<dbReference type="InterPro" id="IPR027417">
    <property type="entry name" value="P-loop_NTPase"/>
</dbReference>
<dbReference type="PANTHER" id="PTHR43297:SF14">
    <property type="entry name" value="ATPASE AAA-TYPE CORE DOMAIN-CONTAINING PROTEIN"/>
    <property type="match status" value="1"/>
</dbReference>
<feature type="domain" description="Oligopeptide/dipeptide ABC transporter C-terminal" evidence="10">
    <location>
        <begin position="149"/>
        <end position="212"/>
    </location>
</feature>
<dbReference type="InterPro" id="IPR050388">
    <property type="entry name" value="ABC_Ni/Peptide_Import"/>
</dbReference>
<evidence type="ECO:0000256" key="3">
    <source>
        <dbReference type="ARBA" id="ARBA00022475"/>
    </source>
</evidence>
<evidence type="ECO:0000256" key="8">
    <source>
        <dbReference type="ARBA" id="ARBA00023136"/>
    </source>
</evidence>
<keyword evidence="8" id="KW-0472">Membrane</keyword>
<evidence type="ECO:0008006" key="12">
    <source>
        <dbReference type="Google" id="ProtNLM"/>
    </source>
</evidence>
<keyword evidence="4" id="KW-0997">Cell inner membrane</keyword>
<evidence type="ECO:0000259" key="10">
    <source>
        <dbReference type="Pfam" id="PF08352"/>
    </source>
</evidence>
<dbReference type="Pfam" id="PF08352">
    <property type="entry name" value="oligo_HPY"/>
    <property type="match status" value="1"/>
</dbReference>
<sequence length="241" mass="26829">KEISMIFQDPVTALNPVFTIGTQLRDVIRFMEGSKRNMTRDSIRRRAIQLLKEVSLPDPERILRSYPIQLSGGMCQRICITTALATANELIIADEPGTSLDVTIQDQIMRLLEELVEKLGTSIILISHALGAVKNMTDRVYVMYAGSIVESAKTKDFFAHPLHPYSQGLLLATPRLTGGGIKEGIPGDVPDYSNPPAGCRFYPRCKYAMPICKDKKPPAFKVDEGHEVACWLVQNHMVTRS</sequence>
<dbReference type="Gene3D" id="3.40.50.300">
    <property type="entry name" value="P-loop containing nucleotide triphosphate hydrolases"/>
    <property type="match status" value="1"/>
</dbReference>
<dbReference type="Pfam" id="PF00005">
    <property type="entry name" value="ABC_tran"/>
    <property type="match status" value="1"/>
</dbReference>
<proteinExistence type="predicted"/>
<dbReference type="InterPro" id="IPR013563">
    <property type="entry name" value="Oligopep_ABC_C"/>
</dbReference>
<dbReference type="GO" id="GO:0005524">
    <property type="term" value="F:ATP binding"/>
    <property type="evidence" value="ECO:0007669"/>
    <property type="project" value="UniProtKB-KW"/>
</dbReference>
<comment type="subcellular location">
    <subcellularLocation>
        <location evidence="1">Membrane</location>
    </subcellularLocation>
</comment>
<gene>
    <name evidence="11" type="ORF">LCGC14_2114490</name>
</gene>
<evidence type="ECO:0000256" key="5">
    <source>
        <dbReference type="ARBA" id="ARBA00022741"/>
    </source>
</evidence>
<evidence type="ECO:0000256" key="2">
    <source>
        <dbReference type="ARBA" id="ARBA00022448"/>
    </source>
</evidence>
<evidence type="ECO:0000256" key="6">
    <source>
        <dbReference type="ARBA" id="ARBA00022840"/>
    </source>
</evidence>
<keyword evidence="3" id="KW-1003">Cell membrane</keyword>
<dbReference type="CDD" id="cd03257">
    <property type="entry name" value="ABC_NikE_OppD_transporters"/>
    <property type="match status" value="1"/>
</dbReference>
<accession>A0A0F9H2E2</accession>
<evidence type="ECO:0000313" key="11">
    <source>
        <dbReference type="EMBL" id="KKL69482.1"/>
    </source>
</evidence>
<protein>
    <recommendedName>
        <fullName evidence="12">ABC transporter domain-containing protein</fullName>
    </recommendedName>
</protein>
<evidence type="ECO:0000256" key="7">
    <source>
        <dbReference type="ARBA" id="ARBA00022967"/>
    </source>
</evidence>
<dbReference type="NCBIfam" id="TIGR01727">
    <property type="entry name" value="oligo_HPY"/>
    <property type="match status" value="1"/>
</dbReference>
<dbReference type="SUPFAM" id="SSF52540">
    <property type="entry name" value="P-loop containing nucleoside triphosphate hydrolases"/>
    <property type="match status" value="1"/>
</dbReference>